<evidence type="ECO:0000313" key="2">
    <source>
        <dbReference type="EMBL" id="KAK2118907.1"/>
    </source>
</evidence>
<keyword evidence="3" id="KW-1185">Reference proteome</keyword>
<feature type="non-terminal residue" evidence="2">
    <location>
        <position position="58"/>
    </location>
</feature>
<dbReference type="Proteomes" id="UP001266305">
    <property type="component" value="Unassembled WGS sequence"/>
</dbReference>
<sequence>ENADSPADIRIKEEEPEPDDWQLSGDSTLNTNDQTHLRVQVVDEEGDQQHREGNGLLR</sequence>
<evidence type="ECO:0000256" key="1">
    <source>
        <dbReference type="SAM" id="MobiDB-lite"/>
    </source>
</evidence>
<proteinExistence type="predicted"/>
<dbReference type="EMBL" id="JASSZA010000001">
    <property type="protein sequence ID" value="KAK2118907.1"/>
    <property type="molecule type" value="Genomic_DNA"/>
</dbReference>
<feature type="region of interest" description="Disordered" evidence="1">
    <location>
        <begin position="1"/>
        <end position="33"/>
    </location>
</feature>
<gene>
    <name evidence="2" type="primary">SP3</name>
    <name evidence="2" type="ORF">P7K49_000293</name>
</gene>
<name>A0ABQ9WB83_SAGOE</name>
<organism evidence="2 3">
    <name type="scientific">Saguinus oedipus</name>
    <name type="common">Cotton-top tamarin</name>
    <name type="synonym">Oedipomidas oedipus</name>
    <dbReference type="NCBI Taxonomy" id="9490"/>
    <lineage>
        <taxon>Eukaryota</taxon>
        <taxon>Metazoa</taxon>
        <taxon>Chordata</taxon>
        <taxon>Craniata</taxon>
        <taxon>Vertebrata</taxon>
        <taxon>Euteleostomi</taxon>
        <taxon>Mammalia</taxon>
        <taxon>Eutheria</taxon>
        <taxon>Euarchontoglires</taxon>
        <taxon>Primates</taxon>
        <taxon>Haplorrhini</taxon>
        <taxon>Platyrrhini</taxon>
        <taxon>Cebidae</taxon>
        <taxon>Callitrichinae</taxon>
        <taxon>Saguinus</taxon>
    </lineage>
</organism>
<feature type="compositionally biased region" description="Polar residues" evidence="1">
    <location>
        <begin position="24"/>
        <end position="33"/>
    </location>
</feature>
<feature type="non-terminal residue" evidence="2">
    <location>
        <position position="1"/>
    </location>
</feature>
<accession>A0ABQ9WB83</accession>
<protein>
    <submittedName>
        <fullName evidence="2">Subtilisin-like protease 3</fullName>
    </submittedName>
</protein>
<reference evidence="2 3" key="1">
    <citation type="submission" date="2023-05" db="EMBL/GenBank/DDBJ databases">
        <title>B98-5 Cell Line De Novo Hybrid Assembly: An Optical Mapping Approach.</title>
        <authorList>
            <person name="Kananen K."/>
            <person name="Auerbach J.A."/>
            <person name="Kautto E."/>
            <person name="Blachly J.S."/>
        </authorList>
    </citation>
    <scope>NUCLEOTIDE SEQUENCE [LARGE SCALE GENOMIC DNA]</scope>
    <source>
        <strain evidence="2">B95-8</strain>
        <tissue evidence="2">Cell line</tissue>
    </source>
</reference>
<comment type="caution">
    <text evidence="2">The sequence shown here is derived from an EMBL/GenBank/DDBJ whole genome shotgun (WGS) entry which is preliminary data.</text>
</comment>
<evidence type="ECO:0000313" key="3">
    <source>
        <dbReference type="Proteomes" id="UP001266305"/>
    </source>
</evidence>